<keyword evidence="1" id="KW-0472">Membrane</keyword>
<protein>
    <submittedName>
        <fullName evidence="2">Putative membrane protein</fullName>
    </submittedName>
</protein>
<accession>A0A1Y3GIT1</accession>
<feature type="transmembrane region" description="Helical" evidence="1">
    <location>
        <begin position="131"/>
        <end position="150"/>
    </location>
</feature>
<evidence type="ECO:0000313" key="3">
    <source>
        <dbReference type="Proteomes" id="UP000195137"/>
    </source>
</evidence>
<dbReference type="InterPro" id="IPR011672">
    <property type="entry name" value="DUF1614"/>
</dbReference>
<keyword evidence="1" id="KW-0812">Transmembrane</keyword>
<feature type="transmembrane region" description="Helical" evidence="1">
    <location>
        <begin position="218"/>
        <end position="244"/>
    </location>
</feature>
<name>A0A1Y3GIT1_9EURY</name>
<dbReference type="AlphaFoldDB" id="A0A1Y3GIT1"/>
<dbReference type="Proteomes" id="UP000195137">
    <property type="component" value="Unassembled WGS sequence"/>
</dbReference>
<feature type="transmembrane region" description="Helical" evidence="1">
    <location>
        <begin position="187"/>
        <end position="206"/>
    </location>
</feature>
<dbReference type="Pfam" id="PF07758">
    <property type="entry name" value="DUF1614"/>
    <property type="match status" value="1"/>
</dbReference>
<sequence>MYANKKPTPQKIIKKDKMSRRILFLPLALPLLLLFFIIPFLLAYIVLSVGMVLGFSPLTTLLLYMAILIGSLVNIPITELKKQKTQKTSFFEDPFQNFNQNQLTTISINLGGALIPTLMSLYLILELSLNEILALLIALLIVIFVSKSFSRVVKGVGIAMPMLIPPITAVTASLLATILLGTGQTNLAIISFASGVLGVLIGADLLNLHKIKEMNTDMVSIGGAGTFDGIFLTGVFSVIFSIFFI</sequence>
<comment type="caution">
    <text evidence="2">The sequence shown here is derived from an EMBL/GenBank/DDBJ whole genome shotgun (WGS) entry which is preliminary data.</text>
</comment>
<feature type="transmembrane region" description="Helical" evidence="1">
    <location>
        <begin position="162"/>
        <end position="181"/>
    </location>
</feature>
<organism evidence="2 3">
    <name type="scientific">Methanonatronarchaeum thermophilum</name>
    <dbReference type="NCBI Taxonomy" id="1927129"/>
    <lineage>
        <taxon>Archaea</taxon>
        <taxon>Methanobacteriati</taxon>
        <taxon>Methanobacteriota</taxon>
        <taxon>Methanonatronarchaeia</taxon>
        <taxon>Methanonatronarchaeales</taxon>
        <taxon>Methanonatronarchaeaceae</taxon>
        <taxon>Methanonatronarchaeum</taxon>
    </lineage>
</organism>
<evidence type="ECO:0000313" key="2">
    <source>
        <dbReference type="EMBL" id="OUJ19306.1"/>
    </source>
</evidence>
<feature type="transmembrane region" description="Helical" evidence="1">
    <location>
        <begin position="58"/>
        <end position="77"/>
    </location>
</feature>
<feature type="transmembrane region" description="Helical" evidence="1">
    <location>
        <begin position="21"/>
        <end position="46"/>
    </location>
</feature>
<keyword evidence="3" id="KW-1185">Reference proteome</keyword>
<dbReference type="EMBL" id="MRZU01000003">
    <property type="protein sequence ID" value="OUJ19306.1"/>
    <property type="molecule type" value="Genomic_DNA"/>
</dbReference>
<keyword evidence="1" id="KW-1133">Transmembrane helix</keyword>
<gene>
    <name evidence="2" type="ORF">AMET1_0961</name>
</gene>
<reference evidence="2 3" key="1">
    <citation type="submission" date="2016-12" db="EMBL/GenBank/DDBJ databases">
        <title>Discovery of methanogenic haloarchaea.</title>
        <authorList>
            <person name="Sorokin D.Y."/>
            <person name="Makarova K.S."/>
            <person name="Abbas B."/>
            <person name="Ferrer M."/>
            <person name="Golyshin P.N."/>
        </authorList>
    </citation>
    <scope>NUCLEOTIDE SEQUENCE [LARGE SCALE GENOMIC DNA]</scope>
    <source>
        <strain evidence="2">AMET1</strain>
    </source>
</reference>
<evidence type="ECO:0000256" key="1">
    <source>
        <dbReference type="SAM" id="Phobius"/>
    </source>
</evidence>
<proteinExistence type="predicted"/>